<organism evidence="4 5">
    <name type="scientific">Lactococcus muris</name>
    <dbReference type="NCBI Taxonomy" id="2941330"/>
    <lineage>
        <taxon>Bacteria</taxon>
        <taxon>Bacillati</taxon>
        <taxon>Bacillota</taxon>
        <taxon>Bacilli</taxon>
        <taxon>Lactobacillales</taxon>
        <taxon>Streptococcaceae</taxon>
        <taxon>Lactococcus</taxon>
    </lineage>
</organism>
<proteinExistence type="predicted"/>
<dbReference type="Pfam" id="PF13731">
    <property type="entry name" value="WxL"/>
    <property type="match status" value="1"/>
</dbReference>
<sequence length="273" mass="28274">MNKIYIKSAAALAALMLVGPLIAPPVFAANANYDTSGDVKFVTGDTGTKPVDPTDPEKPVTPENPDPTDPVKPPVEVTKGLSLDFASSLAFGKQKISAKSETYYAHGQKILDGNGAVSGIVPNYAQVTDVRGNFAGWTLSVATDGQFREKGTDITSTPETAAPLGTYLTGADLKFSKGVTNGTVTPAKPSNVNSATFSLNTSDQVLMSAKANEGMGTWTYALGATADYDSSARSQDAVAAQSPITLTVPGSTAKKAAAYTTTLIWKLSDTPGN</sequence>
<reference evidence="4 5" key="1">
    <citation type="submission" date="2024-03" db="EMBL/GenBank/DDBJ databases">
        <title>Mouse gut bacterial collection (mGBC) of GemPharmatech.</title>
        <authorList>
            <person name="He Y."/>
            <person name="Dong L."/>
            <person name="Wu D."/>
            <person name="Gao X."/>
            <person name="Lin Z."/>
        </authorList>
    </citation>
    <scope>NUCLEOTIDE SEQUENCE [LARGE SCALE GENOMIC DNA]</scope>
    <source>
        <strain evidence="4 5">20-218</strain>
    </source>
</reference>
<evidence type="ECO:0000313" key="5">
    <source>
        <dbReference type="Proteomes" id="UP001565242"/>
    </source>
</evidence>
<gene>
    <name evidence="4" type="ORF">AALM99_05790</name>
</gene>
<dbReference type="RefSeq" id="WP_202230928.1">
    <property type="nucleotide sequence ID" value="NZ_BAAFQO010000001.1"/>
</dbReference>
<feature type="signal peptide" evidence="2">
    <location>
        <begin position="1"/>
        <end position="28"/>
    </location>
</feature>
<feature type="region of interest" description="Disordered" evidence="1">
    <location>
        <begin position="43"/>
        <end position="72"/>
    </location>
</feature>
<accession>A0ABV4D896</accession>
<keyword evidence="2" id="KW-0732">Signal</keyword>
<dbReference type="EMBL" id="JBCLSQ010000011">
    <property type="protein sequence ID" value="MEY8537952.1"/>
    <property type="molecule type" value="Genomic_DNA"/>
</dbReference>
<evidence type="ECO:0000256" key="1">
    <source>
        <dbReference type="SAM" id="MobiDB-lite"/>
    </source>
</evidence>
<dbReference type="Proteomes" id="UP001565242">
    <property type="component" value="Unassembled WGS sequence"/>
</dbReference>
<name>A0ABV4D896_9LACT</name>
<feature type="domain" description="WxL" evidence="3">
    <location>
        <begin position="29"/>
        <end position="271"/>
    </location>
</feature>
<protein>
    <submittedName>
        <fullName evidence="4">WxL domain-containing protein</fullName>
    </submittedName>
</protein>
<evidence type="ECO:0000259" key="3">
    <source>
        <dbReference type="Pfam" id="PF13731"/>
    </source>
</evidence>
<keyword evidence="5" id="KW-1185">Reference proteome</keyword>
<dbReference type="InterPro" id="IPR027994">
    <property type="entry name" value="WxL_dom"/>
</dbReference>
<evidence type="ECO:0000256" key="2">
    <source>
        <dbReference type="SAM" id="SignalP"/>
    </source>
</evidence>
<comment type="caution">
    <text evidence="4">The sequence shown here is derived from an EMBL/GenBank/DDBJ whole genome shotgun (WGS) entry which is preliminary data.</text>
</comment>
<feature type="chain" id="PRO_5047105101" evidence="2">
    <location>
        <begin position="29"/>
        <end position="273"/>
    </location>
</feature>
<feature type="compositionally biased region" description="Pro residues" evidence="1">
    <location>
        <begin position="62"/>
        <end position="72"/>
    </location>
</feature>
<evidence type="ECO:0000313" key="4">
    <source>
        <dbReference type="EMBL" id="MEY8537952.1"/>
    </source>
</evidence>